<dbReference type="AlphaFoldDB" id="A0A741BNB9"/>
<comment type="caution">
    <text evidence="1">The sequence shown here is derived from an EMBL/GenBank/DDBJ whole genome shotgun (WGS) entry which is preliminary data.</text>
</comment>
<reference evidence="1" key="1">
    <citation type="journal article" date="2018" name="Genome Biol.">
        <title>SKESA: strategic k-mer extension for scrupulous assemblies.</title>
        <authorList>
            <person name="Souvorov A."/>
            <person name="Agarwala R."/>
            <person name="Lipman D.J."/>
        </authorList>
    </citation>
    <scope>NUCLEOTIDE SEQUENCE</scope>
    <source>
        <strain evidence="1">BCW_2667</strain>
    </source>
</reference>
<organism evidence="1">
    <name type="scientific">Salmonella enterica subsp. enterica serovar Corvallis</name>
    <dbReference type="NCBI Taxonomy" id="593905"/>
    <lineage>
        <taxon>Bacteria</taxon>
        <taxon>Pseudomonadati</taxon>
        <taxon>Pseudomonadota</taxon>
        <taxon>Gammaproteobacteria</taxon>
        <taxon>Enterobacterales</taxon>
        <taxon>Enterobacteriaceae</taxon>
        <taxon>Salmonella</taxon>
    </lineage>
</organism>
<reference evidence="1" key="2">
    <citation type="submission" date="2018-07" db="EMBL/GenBank/DDBJ databases">
        <authorList>
            <consortium name="NCBI Pathogen Detection Project"/>
        </authorList>
    </citation>
    <scope>NUCLEOTIDE SEQUENCE</scope>
    <source>
        <strain evidence="1">BCW_2667</strain>
    </source>
</reference>
<proteinExistence type="predicted"/>
<name>A0A741BNB9_SALET</name>
<gene>
    <name evidence="1" type="ORF">G9C61_004877</name>
</gene>
<protein>
    <submittedName>
        <fullName evidence="1">Uncharacterized protein</fullName>
    </submittedName>
</protein>
<sequence length="82" mass="9392">MFDVNVEVENKEFKALPFSPSNLKLIKDKKGKSFVFQLECIVAIEPFFDITKKECDVITSMGERIRVCMAVDELYAALDIQN</sequence>
<evidence type="ECO:0000313" key="1">
    <source>
        <dbReference type="EMBL" id="HAF0477093.1"/>
    </source>
</evidence>
<accession>A0A741BNB9</accession>
<dbReference type="EMBL" id="DAATXA010000031">
    <property type="protein sequence ID" value="HAF0477093.1"/>
    <property type="molecule type" value="Genomic_DNA"/>
</dbReference>